<dbReference type="OrthoDB" id="7871885at2759"/>
<accession>B4M4Y7</accession>
<evidence type="ECO:0000313" key="4">
    <source>
        <dbReference type="EMBL" id="EDW59698.2"/>
    </source>
</evidence>
<dbReference type="eggNOG" id="KOG2579">
    <property type="taxonomic scope" value="Eukaryota"/>
</dbReference>
<keyword evidence="2" id="KW-0732">Signal</keyword>
<dbReference type="PANTHER" id="PTHR19143:SF327">
    <property type="entry name" value="FI21813P1-RELATED"/>
    <property type="match status" value="1"/>
</dbReference>
<dbReference type="SMR" id="B4M4Y7"/>
<dbReference type="EMBL" id="CH940652">
    <property type="protein sequence ID" value="EDW59698.2"/>
    <property type="molecule type" value="Genomic_DNA"/>
</dbReference>
<feature type="chain" id="PRO_5006457639" description="Fibrinogen C-terminal domain-containing protein" evidence="2">
    <location>
        <begin position="20"/>
        <end position="304"/>
    </location>
</feature>
<dbReference type="InterPro" id="IPR014716">
    <property type="entry name" value="Fibrinogen_a/b/g_C_1"/>
</dbReference>
<sequence length="304" mass="34851">MKFVVLLYVLYISPIGIKGEAHTNESEATLIAEEQCGKYIHKAVRPLLNYIDQLKVEIEDNNNKIDHKDKKISNIEGEINICARKLKTCQDRPIPNSCTHFGDNPGIHEIKPNNITINVPCDSGTAGPGWVVIQQRINGQEDFYRNWTTYRTGFGNFGGDFFLGLENIHHLTNAQPHELYIHMEDFDGNIQYVRYAEFAIAGEDDQYRLITLGRAEGNATHYALTYHKNHKFSTYDRDNDDKSSGNCASRTQCAGGWWYNDCAHSNLNGIYYDQKVYRYNAIFWESNASLKMVKILLRPKNDVE</sequence>
<dbReference type="Proteomes" id="UP000008792">
    <property type="component" value="Unassembled WGS sequence"/>
</dbReference>
<feature type="domain" description="Fibrinogen C-terminal" evidence="3">
    <location>
        <begin position="89"/>
        <end position="301"/>
    </location>
</feature>
<evidence type="ECO:0000256" key="2">
    <source>
        <dbReference type="SAM" id="SignalP"/>
    </source>
</evidence>
<dbReference type="SUPFAM" id="SSF56496">
    <property type="entry name" value="Fibrinogen C-terminal domain-like"/>
    <property type="match status" value="1"/>
</dbReference>
<evidence type="ECO:0000256" key="1">
    <source>
        <dbReference type="ARBA" id="ARBA00023157"/>
    </source>
</evidence>
<name>B4M4Y7_DROVI</name>
<organism evidence="4 5">
    <name type="scientific">Drosophila virilis</name>
    <name type="common">Fruit fly</name>
    <dbReference type="NCBI Taxonomy" id="7244"/>
    <lineage>
        <taxon>Eukaryota</taxon>
        <taxon>Metazoa</taxon>
        <taxon>Ecdysozoa</taxon>
        <taxon>Arthropoda</taxon>
        <taxon>Hexapoda</taxon>
        <taxon>Insecta</taxon>
        <taxon>Pterygota</taxon>
        <taxon>Neoptera</taxon>
        <taxon>Endopterygota</taxon>
        <taxon>Diptera</taxon>
        <taxon>Brachycera</taxon>
        <taxon>Muscomorpha</taxon>
        <taxon>Ephydroidea</taxon>
        <taxon>Drosophilidae</taxon>
        <taxon>Drosophila</taxon>
    </lineage>
</organism>
<evidence type="ECO:0000313" key="5">
    <source>
        <dbReference type="Proteomes" id="UP000008792"/>
    </source>
</evidence>
<dbReference type="InterPro" id="IPR020837">
    <property type="entry name" value="Fibrinogen_CS"/>
</dbReference>
<dbReference type="InterPro" id="IPR036056">
    <property type="entry name" value="Fibrinogen-like_C"/>
</dbReference>
<gene>
    <name evidence="4" type="primary">Dvir\GJ10141</name>
    <name evidence="4" type="ORF">Dvir_GJ10141</name>
</gene>
<dbReference type="PROSITE" id="PS51406">
    <property type="entry name" value="FIBRINOGEN_C_2"/>
    <property type="match status" value="1"/>
</dbReference>
<dbReference type="KEGG" id="dvi:6633112"/>
<dbReference type="AlphaFoldDB" id="B4M4Y7"/>
<dbReference type="InterPro" id="IPR002181">
    <property type="entry name" value="Fibrinogen_a/b/g_C_dom"/>
</dbReference>
<dbReference type="SMART" id="SM00186">
    <property type="entry name" value="FBG"/>
    <property type="match status" value="1"/>
</dbReference>
<dbReference type="PANTHER" id="PTHR19143">
    <property type="entry name" value="FIBRINOGEN/TENASCIN/ANGIOPOEITIN"/>
    <property type="match status" value="1"/>
</dbReference>
<dbReference type="HOGENOM" id="CLU_038628_11_0_1"/>
<dbReference type="CDD" id="cd00087">
    <property type="entry name" value="FReD"/>
    <property type="match status" value="1"/>
</dbReference>
<reference evidence="4 5" key="1">
    <citation type="journal article" date="2007" name="Nature">
        <title>Evolution of genes and genomes on the Drosophila phylogeny.</title>
        <authorList>
            <consortium name="Drosophila 12 Genomes Consortium"/>
            <person name="Clark A.G."/>
            <person name="Eisen M.B."/>
            <person name="Smith D.R."/>
            <person name="Bergman C.M."/>
            <person name="Oliver B."/>
            <person name="Markow T.A."/>
            <person name="Kaufman T.C."/>
            <person name="Kellis M."/>
            <person name="Gelbart W."/>
            <person name="Iyer V.N."/>
            <person name="Pollard D.A."/>
            <person name="Sackton T.B."/>
            <person name="Larracuente A.M."/>
            <person name="Singh N.D."/>
            <person name="Abad J.P."/>
            <person name="Abt D.N."/>
            <person name="Adryan B."/>
            <person name="Aguade M."/>
            <person name="Akashi H."/>
            <person name="Anderson W.W."/>
            <person name="Aquadro C.F."/>
            <person name="Ardell D.H."/>
            <person name="Arguello R."/>
            <person name="Artieri C.G."/>
            <person name="Barbash D.A."/>
            <person name="Barker D."/>
            <person name="Barsanti P."/>
            <person name="Batterham P."/>
            <person name="Batzoglou S."/>
            <person name="Begun D."/>
            <person name="Bhutkar A."/>
            <person name="Blanco E."/>
            <person name="Bosak S.A."/>
            <person name="Bradley R.K."/>
            <person name="Brand A.D."/>
            <person name="Brent M.R."/>
            <person name="Brooks A.N."/>
            <person name="Brown R.H."/>
            <person name="Butlin R.K."/>
            <person name="Caggese C."/>
            <person name="Calvi B.R."/>
            <person name="Bernardo de Carvalho A."/>
            <person name="Caspi A."/>
            <person name="Castrezana S."/>
            <person name="Celniker S.E."/>
            <person name="Chang J.L."/>
            <person name="Chapple C."/>
            <person name="Chatterji S."/>
            <person name="Chinwalla A."/>
            <person name="Civetta A."/>
            <person name="Clifton S.W."/>
            <person name="Comeron J.M."/>
            <person name="Costello J.C."/>
            <person name="Coyne J.A."/>
            <person name="Daub J."/>
            <person name="David R.G."/>
            <person name="Delcher A.L."/>
            <person name="Delehaunty K."/>
            <person name="Do C.B."/>
            <person name="Ebling H."/>
            <person name="Edwards K."/>
            <person name="Eickbush T."/>
            <person name="Evans J.D."/>
            <person name="Filipski A."/>
            <person name="Findeiss S."/>
            <person name="Freyhult E."/>
            <person name="Fulton L."/>
            <person name="Fulton R."/>
            <person name="Garcia A.C."/>
            <person name="Gardiner A."/>
            <person name="Garfield D.A."/>
            <person name="Garvin B.E."/>
            <person name="Gibson G."/>
            <person name="Gilbert D."/>
            <person name="Gnerre S."/>
            <person name="Godfrey J."/>
            <person name="Good R."/>
            <person name="Gotea V."/>
            <person name="Gravely B."/>
            <person name="Greenberg A.J."/>
            <person name="Griffiths-Jones S."/>
            <person name="Gross S."/>
            <person name="Guigo R."/>
            <person name="Gustafson E.A."/>
            <person name="Haerty W."/>
            <person name="Hahn M.W."/>
            <person name="Halligan D.L."/>
            <person name="Halpern A.L."/>
            <person name="Halter G.M."/>
            <person name="Han M.V."/>
            <person name="Heger A."/>
            <person name="Hillier L."/>
            <person name="Hinrichs A.S."/>
            <person name="Holmes I."/>
            <person name="Hoskins R.A."/>
            <person name="Hubisz M.J."/>
            <person name="Hultmark D."/>
            <person name="Huntley M.A."/>
            <person name="Jaffe D.B."/>
            <person name="Jagadeeshan S."/>
            <person name="Jeck W.R."/>
            <person name="Johnson J."/>
            <person name="Jones C.D."/>
            <person name="Jordan W.C."/>
            <person name="Karpen G.H."/>
            <person name="Kataoka E."/>
            <person name="Keightley P.D."/>
            <person name="Kheradpour P."/>
            <person name="Kirkness E.F."/>
            <person name="Koerich L.B."/>
            <person name="Kristiansen K."/>
            <person name="Kudrna D."/>
            <person name="Kulathinal R.J."/>
            <person name="Kumar S."/>
            <person name="Kwok R."/>
            <person name="Lander E."/>
            <person name="Langley C.H."/>
            <person name="Lapoint R."/>
            <person name="Lazzaro B.P."/>
            <person name="Lee S.J."/>
            <person name="Levesque L."/>
            <person name="Li R."/>
            <person name="Lin C.F."/>
            <person name="Lin M.F."/>
            <person name="Lindblad-Toh K."/>
            <person name="Llopart A."/>
            <person name="Long M."/>
            <person name="Low L."/>
            <person name="Lozovsky E."/>
            <person name="Lu J."/>
            <person name="Luo M."/>
            <person name="Machado C.A."/>
            <person name="Makalowski W."/>
            <person name="Marzo M."/>
            <person name="Matsuda M."/>
            <person name="Matzkin L."/>
            <person name="McAllister B."/>
            <person name="McBride C.S."/>
            <person name="McKernan B."/>
            <person name="McKernan K."/>
            <person name="Mendez-Lago M."/>
            <person name="Minx P."/>
            <person name="Mollenhauer M.U."/>
            <person name="Montooth K."/>
            <person name="Mount S.M."/>
            <person name="Mu X."/>
            <person name="Myers E."/>
            <person name="Negre B."/>
            <person name="Newfeld S."/>
            <person name="Nielsen R."/>
            <person name="Noor M.A."/>
            <person name="O'Grady P."/>
            <person name="Pachter L."/>
            <person name="Papaceit M."/>
            <person name="Parisi M.J."/>
            <person name="Parisi M."/>
            <person name="Parts L."/>
            <person name="Pedersen J.S."/>
            <person name="Pesole G."/>
            <person name="Phillippy A.M."/>
            <person name="Ponting C.P."/>
            <person name="Pop M."/>
            <person name="Porcelli D."/>
            <person name="Powell J.R."/>
            <person name="Prohaska S."/>
            <person name="Pruitt K."/>
            <person name="Puig M."/>
            <person name="Quesneville H."/>
            <person name="Ram K.R."/>
            <person name="Rand D."/>
            <person name="Rasmussen M.D."/>
            <person name="Reed L.K."/>
            <person name="Reenan R."/>
            <person name="Reily A."/>
            <person name="Remington K.A."/>
            <person name="Rieger T.T."/>
            <person name="Ritchie M.G."/>
            <person name="Robin C."/>
            <person name="Rogers Y.H."/>
            <person name="Rohde C."/>
            <person name="Rozas J."/>
            <person name="Rubenfield M.J."/>
            <person name="Ruiz A."/>
            <person name="Russo S."/>
            <person name="Salzberg S.L."/>
            <person name="Sanchez-Gracia A."/>
            <person name="Saranga D.J."/>
            <person name="Sato H."/>
            <person name="Schaeffer S.W."/>
            <person name="Schatz M.C."/>
            <person name="Schlenke T."/>
            <person name="Schwartz R."/>
            <person name="Segarra C."/>
            <person name="Singh R.S."/>
            <person name="Sirot L."/>
            <person name="Sirota M."/>
            <person name="Sisneros N.B."/>
            <person name="Smith C.D."/>
            <person name="Smith T.F."/>
            <person name="Spieth J."/>
            <person name="Stage D.E."/>
            <person name="Stark A."/>
            <person name="Stephan W."/>
            <person name="Strausberg R.L."/>
            <person name="Strempel S."/>
            <person name="Sturgill D."/>
            <person name="Sutton G."/>
            <person name="Sutton G.G."/>
            <person name="Tao W."/>
            <person name="Teichmann S."/>
            <person name="Tobari Y.N."/>
            <person name="Tomimura Y."/>
            <person name="Tsolas J.M."/>
            <person name="Valente V.L."/>
            <person name="Venter E."/>
            <person name="Venter J.C."/>
            <person name="Vicario S."/>
            <person name="Vieira F.G."/>
            <person name="Vilella A.J."/>
            <person name="Villasante A."/>
            <person name="Walenz B."/>
            <person name="Wang J."/>
            <person name="Wasserman M."/>
            <person name="Watts T."/>
            <person name="Wilson D."/>
            <person name="Wilson R.K."/>
            <person name="Wing R.A."/>
            <person name="Wolfner M.F."/>
            <person name="Wong A."/>
            <person name="Wong G.K."/>
            <person name="Wu C.I."/>
            <person name="Wu G."/>
            <person name="Yamamoto D."/>
            <person name="Yang H.P."/>
            <person name="Yang S.P."/>
            <person name="Yorke J.A."/>
            <person name="Yoshida K."/>
            <person name="Zdobnov E."/>
            <person name="Zhang P."/>
            <person name="Zhang Y."/>
            <person name="Zimin A.V."/>
            <person name="Baldwin J."/>
            <person name="Abdouelleil A."/>
            <person name="Abdulkadir J."/>
            <person name="Abebe A."/>
            <person name="Abera B."/>
            <person name="Abreu J."/>
            <person name="Acer S.C."/>
            <person name="Aftuck L."/>
            <person name="Alexander A."/>
            <person name="An P."/>
            <person name="Anderson E."/>
            <person name="Anderson S."/>
            <person name="Arachi H."/>
            <person name="Azer M."/>
            <person name="Bachantsang P."/>
            <person name="Barry A."/>
            <person name="Bayul T."/>
            <person name="Berlin A."/>
            <person name="Bessette D."/>
            <person name="Bloom T."/>
            <person name="Blye J."/>
            <person name="Boguslavskiy L."/>
            <person name="Bonnet C."/>
            <person name="Boukhgalter B."/>
            <person name="Bourzgui I."/>
            <person name="Brown A."/>
            <person name="Cahill P."/>
            <person name="Channer S."/>
            <person name="Cheshatsang Y."/>
            <person name="Chuda L."/>
            <person name="Citroen M."/>
            <person name="Collymore A."/>
            <person name="Cooke P."/>
            <person name="Costello M."/>
            <person name="D'Aco K."/>
            <person name="Daza R."/>
            <person name="De Haan G."/>
            <person name="DeGray S."/>
            <person name="DeMaso C."/>
            <person name="Dhargay N."/>
            <person name="Dooley K."/>
            <person name="Dooley E."/>
            <person name="Doricent M."/>
            <person name="Dorje P."/>
            <person name="Dorjee K."/>
            <person name="Dupes A."/>
            <person name="Elong R."/>
            <person name="Falk J."/>
            <person name="Farina A."/>
            <person name="Faro S."/>
            <person name="Ferguson D."/>
            <person name="Fisher S."/>
            <person name="Foley C.D."/>
            <person name="Franke A."/>
            <person name="Friedrich D."/>
            <person name="Gadbois L."/>
            <person name="Gearin G."/>
            <person name="Gearin C.R."/>
            <person name="Giannoukos G."/>
            <person name="Goode T."/>
            <person name="Graham J."/>
            <person name="Grandbois E."/>
            <person name="Grewal S."/>
            <person name="Gyaltsen K."/>
            <person name="Hafez N."/>
            <person name="Hagos B."/>
            <person name="Hall J."/>
            <person name="Henson C."/>
            <person name="Hollinger A."/>
            <person name="Honan T."/>
            <person name="Huard M.D."/>
            <person name="Hughes L."/>
            <person name="Hurhula B."/>
            <person name="Husby M.E."/>
            <person name="Kamat A."/>
            <person name="Kanga B."/>
            <person name="Kashin S."/>
            <person name="Khazanovich D."/>
            <person name="Kisner P."/>
            <person name="Lance K."/>
            <person name="Lara M."/>
            <person name="Lee W."/>
            <person name="Lennon N."/>
            <person name="Letendre F."/>
            <person name="LeVine R."/>
            <person name="Lipovsky A."/>
            <person name="Liu X."/>
            <person name="Liu J."/>
            <person name="Liu S."/>
            <person name="Lokyitsang T."/>
            <person name="Lokyitsang Y."/>
            <person name="Lubonja R."/>
            <person name="Lui A."/>
            <person name="MacDonald P."/>
            <person name="Magnisalis V."/>
            <person name="Maru K."/>
            <person name="Matthews C."/>
            <person name="McCusker W."/>
            <person name="McDonough S."/>
            <person name="Mehta T."/>
            <person name="Meldrim J."/>
            <person name="Meneus L."/>
            <person name="Mihai O."/>
            <person name="Mihalev A."/>
            <person name="Mihova T."/>
            <person name="Mittelman R."/>
            <person name="Mlenga V."/>
            <person name="Montmayeur A."/>
            <person name="Mulrain L."/>
            <person name="Navidi A."/>
            <person name="Naylor J."/>
            <person name="Negash T."/>
            <person name="Nguyen T."/>
            <person name="Nguyen N."/>
            <person name="Nicol R."/>
            <person name="Norbu C."/>
            <person name="Norbu N."/>
            <person name="Novod N."/>
            <person name="O'Neill B."/>
            <person name="Osman S."/>
            <person name="Markiewicz E."/>
            <person name="Oyono O.L."/>
            <person name="Patti C."/>
            <person name="Phunkhang P."/>
            <person name="Pierre F."/>
            <person name="Priest M."/>
            <person name="Raghuraman S."/>
            <person name="Rege F."/>
            <person name="Reyes R."/>
            <person name="Rise C."/>
            <person name="Rogov P."/>
            <person name="Ross K."/>
            <person name="Ryan E."/>
            <person name="Settipalli S."/>
            <person name="Shea T."/>
            <person name="Sherpa N."/>
            <person name="Shi L."/>
            <person name="Shih D."/>
            <person name="Sparrow T."/>
            <person name="Spaulding J."/>
            <person name="Stalker J."/>
            <person name="Stange-Thomann N."/>
            <person name="Stavropoulos S."/>
            <person name="Stone C."/>
            <person name="Strader C."/>
            <person name="Tesfaye S."/>
            <person name="Thomson T."/>
            <person name="Thoulutsang Y."/>
            <person name="Thoulutsang D."/>
            <person name="Topham K."/>
            <person name="Topping I."/>
            <person name="Tsamla T."/>
            <person name="Vassiliev H."/>
            <person name="Vo A."/>
            <person name="Wangchuk T."/>
            <person name="Wangdi T."/>
            <person name="Weiand M."/>
            <person name="Wilkinson J."/>
            <person name="Wilson A."/>
            <person name="Yadav S."/>
            <person name="Young G."/>
            <person name="Yu Q."/>
            <person name="Zembek L."/>
            <person name="Zhong D."/>
            <person name="Zimmer A."/>
            <person name="Zwirko Z."/>
            <person name="Jaffe D.B."/>
            <person name="Alvarez P."/>
            <person name="Brockman W."/>
            <person name="Butler J."/>
            <person name="Chin C."/>
            <person name="Gnerre S."/>
            <person name="Grabherr M."/>
            <person name="Kleber M."/>
            <person name="Mauceli E."/>
            <person name="MacCallum I."/>
        </authorList>
    </citation>
    <scope>NUCLEOTIDE SEQUENCE [LARGE SCALE GENOMIC DNA]</scope>
    <source>
        <strain evidence="5">Tucson 15010-1051.87</strain>
    </source>
</reference>
<dbReference type="InParanoid" id="B4M4Y7"/>
<keyword evidence="1" id="KW-1015">Disulfide bond</keyword>
<evidence type="ECO:0000259" key="3">
    <source>
        <dbReference type="PROSITE" id="PS51406"/>
    </source>
</evidence>
<dbReference type="InterPro" id="IPR050373">
    <property type="entry name" value="Fibrinogen_C-term_domain"/>
</dbReference>
<feature type="signal peptide" evidence="2">
    <location>
        <begin position="1"/>
        <end position="19"/>
    </location>
</feature>
<dbReference type="STRING" id="7244.B4M4Y7"/>
<protein>
    <recommendedName>
        <fullName evidence="3">Fibrinogen C-terminal domain-containing protein</fullName>
    </recommendedName>
</protein>
<dbReference type="Gene3D" id="3.90.215.10">
    <property type="entry name" value="Gamma Fibrinogen, chain A, domain 1"/>
    <property type="match status" value="1"/>
</dbReference>
<dbReference type="Pfam" id="PF00147">
    <property type="entry name" value="Fibrinogen_C"/>
    <property type="match status" value="1"/>
</dbReference>
<dbReference type="GO" id="GO:0005615">
    <property type="term" value="C:extracellular space"/>
    <property type="evidence" value="ECO:0007669"/>
    <property type="project" value="TreeGrafter"/>
</dbReference>
<dbReference type="PROSITE" id="PS00514">
    <property type="entry name" value="FIBRINOGEN_C_1"/>
    <property type="match status" value="1"/>
</dbReference>
<proteinExistence type="predicted"/>
<keyword evidence="5" id="KW-1185">Reference proteome</keyword>